<name>X1EUL9_9ZZZZ</name>
<keyword evidence="2" id="KW-0472">Membrane</keyword>
<dbReference type="EMBL" id="BARU01008123">
    <property type="protein sequence ID" value="GAH37076.1"/>
    <property type="molecule type" value="Genomic_DNA"/>
</dbReference>
<keyword evidence="2" id="KW-1133">Transmembrane helix</keyword>
<feature type="region of interest" description="Disordered" evidence="1">
    <location>
        <begin position="1"/>
        <end position="20"/>
    </location>
</feature>
<dbReference type="AlphaFoldDB" id="X1EUL9"/>
<evidence type="ECO:0000313" key="3">
    <source>
        <dbReference type="EMBL" id="GAH37076.1"/>
    </source>
</evidence>
<evidence type="ECO:0008006" key="4">
    <source>
        <dbReference type="Google" id="ProtNLM"/>
    </source>
</evidence>
<gene>
    <name evidence="3" type="ORF">S03H2_15951</name>
</gene>
<sequence length="179" mass="20157">MSTNPKALDAPNNGQEDSHSNLESIEYEKEVIEKDFVPHFLPTFRIRSILYPLPIITAIFITGILGYLTYFVADVHVDASYFPEDEFGALGVVLNGVIFVVIIAISTYTIVFLMRRFGGGVLKYILGGSIGFSSFFITLTFLQVINFLIFIQFPETEVLITLYFLFMNIFIPIFTAIAV</sequence>
<reference evidence="3" key="1">
    <citation type="journal article" date="2014" name="Front. Microbiol.">
        <title>High frequency of phylogenetically diverse reductive dehalogenase-homologous genes in deep subseafloor sedimentary metagenomes.</title>
        <authorList>
            <person name="Kawai M."/>
            <person name="Futagami T."/>
            <person name="Toyoda A."/>
            <person name="Takaki Y."/>
            <person name="Nishi S."/>
            <person name="Hori S."/>
            <person name="Arai W."/>
            <person name="Tsubouchi T."/>
            <person name="Morono Y."/>
            <person name="Uchiyama I."/>
            <person name="Ito T."/>
            <person name="Fujiyama A."/>
            <person name="Inagaki F."/>
            <person name="Takami H."/>
        </authorList>
    </citation>
    <scope>NUCLEOTIDE SEQUENCE</scope>
    <source>
        <strain evidence="3">Expedition CK06-06</strain>
    </source>
</reference>
<feature type="transmembrane region" description="Helical" evidence="2">
    <location>
        <begin position="125"/>
        <end position="153"/>
    </location>
</feature>
<evidence type="ECO:0000256" key="1">
    <source>
        <dbReference type="SAM" id="MobiDB-lite"/>
    </source>
</evidence>
<comment type="caution">
    <text evidence="3">The sequence shown here is derived from an EMBL/GenBank/DDBJ whole genome shotgun (WGS) entry which is preliminary data.</text>
</comment>
<feature type="non-terminal residue" evidence="3">
    <location>
        <position position="179"/>
    </location>
</feature>
<feature type="transmembrane region" description="Helical" evidence="2">
    <location>
        <begin position="49"/>
        <end position="72"/>
    </location>
</feature>
<feature type="transmembrane region" description="Helical" evidence="2">
    <location>
        <begin position="92"/>
        <end position="113"/>
    </location>
</feature>
<organism evidence="3">
    <name type="scientific">marine sediment metagenome</name>
    <dbReference type="NCBI Taxonomy" id="412755"/>
    <lineage>
        <taxon>unclassified sequences</taxon>
        <taxon>metagenomes</taxon>
        <taxon>ecological metagenomes</taxon>
    </lineage>
</organism>
<feature type="transmembrane region" description="Helical" evidence="2">
    <location>
        <begin position="159"/>
        <end position="178"/>
    </location>
</feature>
<protein>
    <recommendedName>
        <fullName evidence="4">Yip1 domain-containing protein</fullName>
    </recommendedName>
</protein>
<keyword evidence="2" id="KW-0812">Transmembrane</keyword>
<proteinExistence type="predicted"/>
<accession>X1EUL9</accession>
<evidence type="ECO:0000256" key="2">
    <source>
        <dbReference type="SAM" id="Phobius"/>
    </source>
</evidence>